<comment type="caution">
    <text evidence="2">The sequence shown here is derived from an EMBL/GenBank/DDBJ whole genome shotgun (WGS) entry which is preliminary data.</text>
</comment>
<name>A0A8H7ANU6_9EURO</name>
<feature type="compositionally biased region" description="Polar residues" evidence="1">
    <location>
        <begin position="317"/>
        <end position="326"/>
    </location>
</feature>
<dbReference type="CDD" id="cd00118">
    <property type="entry name" value="LysM"/>
    <property type="match status" value="1"/>
</dbReference>
<reference evidence="2" key="1">
    <citation type="submission" date="2020-02" db="EMBL/GenBank/DDBJ databases">
        <authorList>
            <person name="Palmer J.M."/>
        </authorList>
    </citation>
    <scope>NUCLEOTIDE SEQUENCE</scope>
    <source>
        <strain evidence="2">EPUS1.4</strain>
        <tissue evidence="2">Thallus</tissue>
    </source>
</reference>
<feature type="region of interest" description="Disordered" evidence="1">
    <location>
        <begin position="359"/>
        <end position="449"/>
    </location>
</feature>
<feature type="compositionally biased region" description="Polar residues" evidence="1">
    <location>
        <begin position="35"/>
        <end position="55"/>
    </location>
</feature>
<evidence type="ECO:0008006" key="4">
    <source>
        <dbReference type="Google" id="ProtNLM"/>
    </source>
</evidence>
<dbReference type="Gene3D" id="3.10.350.10">
    <property type="entry name" value="LysM domain"/>
    <property type="match status" value="1"/>
</dbReference>
<evidence type="ECO:0000313" key="2">
    <source>
        <dbReference type="EMBL" id="KAF7510496.1"/>
    </source>
</evidence>
<dbReference type="PANTHER" id="PTHR20932">
    <property type="entry name" value="LYSM AND PUTATIVE PEPTIDOGLYCAN-BINDING DOMAIN-CONTAINING PROTEIN"/>
    <property type="match status" value="1"/>
</dbReference>
<feature type="region of interest" description="Disordered" evidence="1">
    <location>
        <begin position="284"/>
        <end position="326"/>
    </location>
</feature>
<dbReference type="InterPro" id="IPR045030">
    <property type="entry name" value="LYSM1-4"/>
</dbReference>
<feature type="region of interest" description="Disordered" evidence="1">
    <location>
        <begin position="547"/>
        <end position="625"/>
    </location>
</feature>
<keyword evidence="3" id="KW-1185">Reference proteome</keyword>
<feature type="region of interest" description="Disordered" evidence="1">
    <location>
        <begin position="1"/>
        <end position="98"/>
    </location>
</feature>
<feature type="compositionally biased region" description="Polar residues" evidence="1">
    <location>
        <begin position="152"/>
        <end position="167"/>
    </location>
</feature>
<proteinExistence type="predicted"/>
<protein>
    <recommendedName>
        <fullName evidence="4">LysM domain-containing protein</fullName>
    </recommendedName>
</protein>
<evidence type="ECO:0000256" key="1">
    <source>
        <dbReference type="SAM" id="MobiDB-lite"/>
    </source>
</evidence>
<feature type="compositionally biased region" description="Low complexity" evidence="1">
    <location>
        <begin position="586"/>
        <end position="596"/>
    </location>
</feature>
<feature type="compositionally biased region" description="Polar residues" evidence="1">
    <location>
        <begin position="616"/>
        <end position="625"/>
    </location>
</feature>
<feature type="compositionally biased region" description="Polar residues" evidence="1">
    <location>
        <begin position="82"/>
        <end position="98"/>
    </location>
</feature>
<dbReference type="InterPro" id="IPR018392">
    <property type="entry name" value="LysM"/>
</dbReference>
<gene>
    <name evidence="2" type="ORF">GJ744_006342</name>
</gene>
<accession>A0A8H7ANU6</accession>
<dbReference type="PANTHER" id="PTHR20932:SF8">
    <property type="entry name" value="LD22649P"/>
    <property type="match status" value="1"/>
</dbReference>
<dbReference type="InterPro" id="IPR036779">
    <property type="entry name" value="LysM_dom_sf"/>
</dbReference>
<feature type="region of interest" description="Disordered" evidence="1">
    <location>
        <begin position="122"/>
        <end position="170"/>
    </location>
</feature>
<dbReference type="AlphaFoldDB" id="A0A8H7ANU6"/>
<sequence length="625" mass="66641">MNPDRSTYTSTSPKDCSIRPRNNRRLISYDDHDGSTLQDAGSSAPWSQPKSTSPFPSRGASPIPGAHPSRPLPAAADPRSIAPSNYDSGKTGRGQTSAASGLGLWESWSSIQSIASTLLGSDAQQAPKGKGGGTFNASVRRKFGNAPGLGLTTPQWGPETSTGQTHIAGSKEERQAMLQAKKRETLLLADANGLSGLYAPHKRRDSNLRLPDTATPAEHDGDALVYVHKVKPQDTLAGVMIRYQCQPAVFRKVNRLWPNDNIQIRDHVFLPVEACAIRGRRIDPNESVPKHNIPTCVGPNQSKNNSNDHFHLPADDTSPSLTPITNSDLEPEYKHEYFVSLPNIPECIEIARIPRRTLGFFPPSRRKSQTLSDLDPYSDTPKTSLDMNSRLHSLSLSASPSRNCPSGPQRSNSRSNTSSYWADRLKGPGGVGTLRSSGPGLAGPGPAEDSLNKMFAHHLPNVAPRGSFDSVRSTASSATAGLENVGGVIEGWVRKVGSKITGNPEPEEVYRRLGGGAGSGGRNGMGDLIELEDSSGNTVTEEHHMGVLGGSTSASVPAFDGPASRPGSGRNSRDLLTLKGKGSAGVGVTASATASATEEEALLRERFPPRGRMVDAQTNISSRRR</sequence>
<organism evidence="2 3">
    <name type="scientific">Endocarpon pusillum</name>
    <dbReference type="NCBI Taxonomy" id="364733"/>
    <lineage>
        <taxon>Eukaryota</taxon>
        <taxon>Fungi</taxon>
        <taxon>Dikarya</taxon>
        <taxon>Ascomycota</taxon>
        <taxon>Pezizomycotina</taxon>
        <taxon>Eurotiomycetes</taxon>
        <taxon>Chaetothyriomycetidae</taxon>
        <taxon>Verrucariales</taxon>
        <taxon>Verrucariaceae</taxon>
        <taxon>Endocarpon</taxon>
    </lineage>
</organism>
<evidence type="ECO:0000313" key="3">
    <source>
        <dbReference type="Proteomes" id="UP000606974"/>
    </source>
</evidence>
<feature type="compositionally biased region" description="Polar residues" evidence="1">
    <location>
        <begin position="1"/>
        <end position="14"/>
    </location>
</feature>
<feature type="compositionally biased region" description="Polar residues" evidence="1">
    <location>
        <begin position="380"/>
        <end position="420"/>
    </location>
</feature>
<dbReference type="Proteomes" id="UP000606974">
    <property type="component" value="Unassembled WGS sequence"/>
</dbReference>
<dbReference type="OrthoDB" id="2192830at2759"/>
<dbReference type="EMBL" id="JAACFV010000029">
    <property type="protein sequence ID" value="KAF7510496.1"/>
    <property type="molecule type" value="Genomic_DNA"/>
</dbReference>